<accession>A0A1M5SV10</accession>
<proteinExistence type="predicted"/>
<name>A0A1M5SV10_9FLAO</name>
<dbReference type="STRING" id="370979.SAMN05443663_107230"/>
<evidence type="ECO:0000313" key="2">
    <source>
        <dbReference type="Proteomes" id="UP000184071"/>
    </source>
</evidence>
<keyword evidence="2" id="KW-1185">Reference proteome</keyword>
<reference evidence="2" key="1">
    <citation type="submission" date="2016-11" db="EMBL/GenBank/DDBJ databases">
        <authorList>
            <person name="Varghese N."/>
            <person name="Submissions S."/>
        </authorList>
    </citation>
    <scope>NUCLEOTIDE SEQUENCE [LARGE SCALE GENOMIC DNA]</scope>
    <source>
        <strain evidence="2">DSM 17963</strain>
    </source>
</reference>
<dbReference type="EMBL" id="FQWC01000007">
    <property type="protein sequence ID" value="SHH42365.1"/>
    <property type="molecule type" value="Genomic_DNA"/>
</dbReference>
<organism evidence="1 2">
    <name type="scientific">Flavobacterium defluvii</name>
    <dbReference type="NCBI Taxonomy" id="370979"/>
    <lineage>
        <taxon>Bacteria</taxon>
        <taxon>Pseudomonadati</taxon>
        <taxon>Bacteroidota</taxon>
        <taxon>Flavobacteriia</taxon>
        <taxon>Flavobacteriales</taxon>
        <taxon>Flavobacteriaceae</taxon>
        <taxon>Flavobacterium</taxon>
    </lineage>
</organism>
<dbReference type="Proteomes" id="UP000184071">
    <property type="component" value="Unassembled WGS sequence"/>
</dbReference>
<gene>
    <name evidence="1" type="ORF">SAMN05443663_107230</name>
</gene>
<dbReference type="AlphaFoldDB" id="A0A1M5SV10"/>
<protein>
    <submittedName>
        <fullName evidence="1">Uncharacterized protein</fullName>
    </submittedName>
</protein>
<dbReference type="OrthoDB" id="885042at2"/>
<evidence type="ECO:0000313" key="1">
    <source>
        <dbReference type="EMBL" id="SHH42365.1"/>
    </source>
</evidence>
<sequence>MKYTLLLRLLFIFSTSFRPPETYVFICGSAGAKKYHYKETCRGLSSCSHEVLKTTQKKAQGLGLTLCGWED</sequence>
<dbReference type="RefSeq" id="WP_073417187.1">
    <property type="nucleotide sequence ID" value="NZ_FQWC01000007.1"/>
</dbReference>